<dbReference type="SUPFAM" id="SSF48498">
    <property type="entry name" value="Tetracyclin repressor-like, C-terminal domain"/>
    <property type="match status" value="1"/>
</dbReference>
<feature type="DNA-binding region" description="H-T-H motif" evidence="2">
    <location>
        <begin position="42"/>
        <end position="61"/>
    </location>
</feature>
<dbReference type="GO" id="GO:0003677">
    <property type="term" value="F:DNA binding"/>
    <property type="evidence" value="ECO:0007669"/>
    <property type="project" value="UniProtKB-UniRule"/>
</dbReference>
<dbReference type="InterPro" id="IPR041474">
    <property type="entry name" value="NicS_C"/>
</dbReference>
<comment type="caution">
    <text evidence="4">The sequence shown here is derived from an EMBL/GenBank/DDBJ whole genome shotgun (WGS) entry which is preliminary data.</text>
</comment>
<dbReference type="InterPro" id="IPR001647">
    <property type="entry name" value="HTH_TetR"/>
</dbReference>
<evidence type="ECO:0000259" key="3">
    <source>
        <dbReference type="PROSITE" id="PS50977"/>
    </source>
</evidence>
<sequence>MELTKKPIAPGRSRVNDPDATKANILQVATIEFAELGFDGARIDAIAERTKTSKRMIYYYFQSKKGLYSAVLVEYYRRLRSAESLLELEHIEPLEAILRLTHFTFDYHMINADVVRLVMVENIAKGRHIEELPSLEPVNSVLIKSLKKICTRGQKSGVMRKLDPLQLYMTIAALTFFNVSNRYTFSKIFGIDMVSPKSSDLRKKEITEAVLRYVRA</sequence>
<gene>
    <name evidence="4" type="ORF">B7Y86_05170</name>
</gene>
<dbReference type="Proteomes" id="UP000216147">
    <property type="component" value="Unassembled WGS sequence"/>
</dbReference>
<dbReference type="PROSITE" id="PS50977">
    <property type="entry name" value="HTH_TETR_2"/>
    <property type="match status" value="1"/>
</dbReference>
<dbReference type="InterPro" id="IPR036271">
    <property type="entry name" value="Tet_transcr_reg_TetR-rel_C_sf"/>
</dbReference>
<dbReference type="AlphaFoldDB" id="A0A258HM53"/>
<dbReference type="Pfam" id="PF17938">
    <property type="entry name" value="TetR_C_29"/>
    <property type="match status" value="1"/>
</dbReference>
<keyword evidence="1 2" id="KW-0238">DNA-binding</keyword>
<evidence type="ECO:0000313" key="4">
    <source>
        <dbReference type="EMBL" id="OYX57859.1"/>
    </source>
</evidence>
<dbReference type="Gene3D" id="1.10.357.10">
    <property type="entry name" value="Tetracycline Repressor, domain 2"/>
    <property type="match status" value="1"/>
</dbReference>
<dbReference type="InterPro" id="IPR009057">
    <property type="entry name" value="Homeodomain-like_sf"/>
</dbReference>
<proteinExistence type="predicted"/>
<name>A0A258HM53_9CAUL</name>
<dbReference type="InterPro" id="IPR050109">
    <property type="entry name" value="HTH-type_TetR-like_transc_reg"/>
</dbReference>
<reference evidence="4 5" key="1">
    <citation type="submission" date="2017-03" db="EMBL/GenBank/DDBJ databases">
        <title>Lifting the veil on microbial sulfur biogeochemistry in mining wastewaters.</title>
        <authorList>
            <person name="Kantor R.S."/>
            <person name="Colenbrander Nelson T."/>
            <person name="Marshall S."/>
            <person name="Bennett D."/>
            <person name="Apte S."/>
            <person name="Camacho D."/>
            <person name="Thomas B.C."/>
            <person name="Warren L.A."/>
            <person name="Banfield J.F."/>
        </authorList>
    </citation>
    <scope>NUCLEOTIDE SEQUENCE [LARGE SCALE GENOMIC DNA]</scope>
    <source>
        <strain evidence="4">32-68-21</strain>
    </source>
</reference>
<dbReference type="PRINTS" id="PR00455">
    <property type="entry name" value="HTHTETR"/>
</dbReference>
<evidence type="ECO:0000313" key="5">
    <source>
        <dbReference type="Proteomes" id="UP000216147"/>
    </source>
</evidence>
<evidence type="ECO:0000256" key="2">
    <source>
        <dbReference type="PROSITE-ProRule" id="PRU00335"/>
    </source>
</evidence>
<dbReference type="Pfam" id="PF00440">
    <property type="entry name" value="TetR_N"/>
    <property type="match status" value="1"/>
</dbReference>
<organism evidence="4 5">
    <name type="scientific">Brevundimonas subvibrioides</name>
    <dbReference type="NCBI Taxonomy" id="74313"/>
    <lineage>
        <taxon>Bacteria</taxon>
        <taxon>Pseudomonadati</taxon>
        <taxon>Pseudomonadota</taxon>
        <taxon>Alphaproteobacteria</taxon>
        <taxon>Caulobacterales</taxon>
        <taxon>Caulobacteraceae</taxon>
        <taxon>Brevundimonas</taxon>
    </lineage>
</organism>
<protein>
    <recommendedName>
        <fullName evidence="3">HTH tetR-type domain-containing protein</fullName>
    </recommendedName>
</protein>
<accession>A0A258HM53</accession>
<dbReference type="PANTHER" id="PTHR30328">
    <property type="entry name" value="TRANSCRIPTIONAL REPRESSOR"/>
    <property type="match status" value="1"/>
</dbReference>
<dbReference type="SUPFAM" id="SSF46689">
    <property type="entry name" value="Homeodomain-like"/>
    <property type="match status" value="1"/>
</dbReference>
<dbReference type="EMBL" id="NCEQ01000004">
    <property type="protein sequence ID" value="OYX57859.1"/>
    <property type="molecule type" value="Genomic_DNA"/>
</dbReference>
<feature type="domain" description="HTH tetR-type" evidence="3">
    <location>
        <begin position="19"/>
        <end position="79"/>
    </location>
</feature>
<evidence type="ECO:0000256" key="1">
    <source>
        <dbReference type="ARBA" id="ARBA00023125"/>
    </source>
</evidence>
<dbReference type="PANTHER" id="PTHR30328:SF54">
    <property type="entry name" value="HTH-TYPE TRANSCRIPTIONAL REPRESSOR SCO4008"/>
    <property type="match status" value="1"/>
</dbReference>